<dbReference type="PANTHER" id="PTHR12553">
    <property type="entry name" value="ZINC PHOSPHODIESTERASE ELAC PROTEIN 2"/>
    <property type="match status" value="1"/>
</dbReference>
<keyword evidence="7" id="KW-0479">Metal-binding</keyword>
<evidence type="ECO:0000256" key="4">
    <source>
        <dbReference type="ARBA" id="ARBA00012477"/>
    </source>
</evidence>
<dbReference type="EC" id="3.1.26.11" evidence="4"/>
<dbReference type="GeneID" id="20078616"/>
<dbReference type="OrthoDB" id="527344at2759"/>
<evidence type="ECO:0000259" key="11">
    <source>
        <dbReference type="Pfam" id="PF13691"/>
    </source>
</evidence>
<evidence type="ECO:0000256" key="9">
    <source>
        <dbReference type="ARBA" id="ARBA00022801"/>
    </source>
</evidence>
<evidence type="ECO:0000256" key="7">
    <source>
        <dbReference type="ARBA" id="ARBA00022723"/>
    </source>
</evidence>
<name>A0A024URN9_9STRA</name>
<proteinExistence type="inferred from homology"/>
<dbReference type="InterPro" id="IPR027794">
    <property type="entry name" value="tRNase_Z_dom"/>
</dbReference>
<dbReference type="PANTHER" id="PTHR12553:SF49">
    <property type="entry name" value="ZINC PHOSPHODIESTERASE ELAC PROTEIN 2"/>
    <property type="match status" value="1"/>
</dbReference>
<feature type="domain" description="tRNase Z endonuclease" evidence="11">
    <location>
        <begin position="6"/>
        <end position="65"/>
    </location>
</feature>
<protein>
    <recommendedName>
        <fullName evidence="4">ribonuclease Z</fullName>
        <ecNumber evidence="4">3.1.26.11</ecNumber>
    </recommendedName>
</protein>
<keyword evidence="8" id="KW-0255">Endonuclease</keyword>
<comment type="cofactor">
    <cofactor evidence="2">
        <name>Zn(2+)</name>
        <dbReference type="ChEBI" id="CHEBI:29105"/>
    </cofactor>
</comment>
<dbReference type="GO" id="GO:0005739">
    <property type="term" value="C:mitochondrion"/>
    <property type="evidence" value="ECO:0007669"/>
    <property type="project" value="TreeGrafter"/>
</dbReference>
<dbReference type="RefSeq" id="XP_008862921.1">
    <property type="nucleotide sequence ID" value="XM_008864699.1"/>
</dbReference>
<evidence type="ECO:0000256" key="10">
    <source>
        <dbReference type="ARBA" id="ARBA00022833"/>
    </source>
</evidence>
<dbReference type="GO" id="GO:0042781">
    <property type="term" value="F:3'-tRNA processing endoribonuclease activity"/>
    <property type="evidence" value="ECO:0007669"/>
    <property type="project" value="UniProtKB-EC"/>
</dbReference>
<evidence type="ECO:0000256" key="5">
    <source>
        <dbReference type="ARBA" id="ARBA00022694"/>
    </source>
</evidence>
<evidence type="ECO:0000313" key="12">
    <source>
        <dbReference type="EMBL" id="ETW09116.1"/>
    </source>
</evidence>
<dbReference type="SUPFAM" id="SSF56281">
    <property type="entry name" value="Metallo-hydrolase/oxidoreductase"/>
    <property type="match status" value="2"/>
</dbReference>
<keyword evidence="5" id="KW-0819">tRNA processing</keyword>
<gene>
    <name evidence="12" type="ORF">H310_01566</name>
</gene>
<dbReference type="InterPro" id="IPR036866">
    <property type="entry name" value="RibonucZ/Hydroxyglut_hydro"/>
</dbReference>
<dbReference type="GO" id="GO:0046872">
    <property type="term" value="F:metal ion binding"/>
    <property type="evidence" value="ECO:0007669"/>
    <property type="project" value="UniProtKB-KW"/>
</dbReference>
<dbReference type="Pfam" id="PF13691">
    <property type="entry name" value="Lactamase_B_4"/>
    <property type="match status" value="1"/>
</dbReference>
<keyword evidence="6" id="KW-0540">Nuclease</keyword>
<dbReference type="InterPro" id="IPR047151">
    <property type="entry name" value="RNZ2-like"/>
</dbReference>
<comment type="catalytic activity">
    <reaction evidence="1">
        <text>Endonucleolytic cleavage of RNA, removing extra 3' nucleotides from tRNA precursor, generating 3' termini of tRNAs. A 3'-hydroxy group is left at the tRNA terminus and a 5'-phosphoryl group is left at the trailer molecule.</text>
        <dbReference type="EC" id="3.1.26.11"/>
    </reaction>
</comment>
<accession>A0A024URN9</accession>
<dbReference type="eggNOG" id="KOG2121">
    <property type="taxonomic scope" value="Eukaryota"/>
</dbReference>
<dbReference type="EMBL" id="KI913953">
    <property type="protein sequence ID" value="ETW09116.1"/>
    <property type="molecule type" value="Genomic_DNA"/>
</dbReference>
<comment type="similarity">
    <text evidence="3">Belongs to the RNase Z family.</text>
</comment>
<reference evidence="12" key="1">
    <citation type="submission" date="2013-12" db="EMBL/GenBank/DDBJ databases">
        <title>The Genome Sequence of Aphanomyces invadans NJM9701.</title>
        <authorList>
            <consortium name="The Broad Institute Genomics Platform"/>
            <person name="Russ C."/>
            <person name="Tyler B."/>
            <person name="van West P."/>
            <person name="Dieguez-Uribeondo J."/>
            <person name="Young S.K."/>
            <person name="Zeng Q."/>
            <person name="Gargeya S."/>
            <person name="Fitzgerald M."/>
            <person name="Abouelleil A."/>
            <person name="Alvarado L."/>
            <person name="Chapman S.B."/>
            <person name="Gainer-Dewar J."/>
            <person name="Goldberg J."/>
            <person name="Griggs A."/>
            <person name="Gujja S."/>
            <person name="Hansen M."/>
            <person name="Howarth C."/>
            <person name="Imamovic A."/>
            <person name="Ireland A."/>
            <person name="Larimer J."/>
            <person name="McCowan C."/>
            <person name="Murphy C."/>
            <person name="Pearson M."/>
            <person name="Poon T.W."/>
            <person name="Priest M."/>
            <person name="Roberts A."/>
            <person name="Saif S."/>
            <person name="Shea T."/>
            <person name="Sykes S."/>
            <person name="Wortman J."/>
            <person name="Nusbaum C."/>
            <person name="Birren B."/>
        </authorList>
    </citation>
    <scope>NUCLEOTIDE SEQUENCE [LARGE SCALE GENOMIC DNA]</scope>
    <source>
        <strain evidence="12">NJM9701</strain>
    </source>
</reference>
<dbReference type="STRING" id="157072.A0A024URN9"/>
<keyword evidence="10" id="KW-0862">Zinc</keyword>
<organism evidence="12">
    <name type="scientific">Aphanomyces invadans</name>
    <dbReference type="NCBI Taxonomy" id="157072"/>
    <lineage>
        <taxon>Eukaryota</taxon>
        <taxon>Sar</taxon>
        <taxon>Stramenopiles</taxon>
        <taxon>Oomycota</taxon>
        <taxon>Saprolegniomycetes</taxon>
        <taxon>Saprolegniales</taxon>
        <taxon>Verrucalvaceae</taxon>
        <taxon>Aphanomyces</taxon>
    </lineage>
</organism>
<evidence type="ECO:0000256" key="2">
    <source>
        <dbReference type="ARBA" id="ARBA00001947"/>
    </source>
</evidence>
<evidence type="ECO:0000256" key="3">
    <source>
        <dbReference type="ARBA" id="ARBA00007823"/>
    </source>
</evidence>
<dbReference type="CDD" id="cd07718">
    <property type="entry name" value="RNaseZ_ELAC1_ELAC2-C-term-like_MBL-fold"/>
    <property type="match status" value="1"/>
</dbReference>
<dbReference type="VEuPathDB" id="FungiDB:H310_01566"/>
<dbReference type="GO" id="GO:1990180">
    <property type="term" value="P:mitochondrial tRNA 3'-end processing"/>
    <property type="evidence" value="ECO:0007669"/>
    <property type="project" value="TreeGrafter"/>
</dbReference>
<evidence type="ECO:0000256" key="6">
    <source>
        <dbReference type="ARBA" id="ARBA00022722"/>
    </source>
</evidence>
<evidence type="ECO:0000256" key="8">
    <source>
        <dbReference type="ARBA" id="ARBA00022759"/>
    </source>
</evidence>
<dbReference type="AlphaFoldDB" id="A0A024URN9"/>
<keyword evidence="9" id="KW-0378">Hydrolase</keyword>
<sequence length="739" mass="80773">MPVDIQVLSVASTEMSPAIIVTDENQRYLFNAGEGLQRLCMEHRVRLAKLHHVCLTEIASSTVGGLPGLILTVSDTGKKGLNVFGPTGTKAFFRATRHFLHRYQVIWTMFMVRVRPAFAMEVQDLTTASPKVVQNESMALQPVVVDDAVDEAAPATTSGSPTHKRAKTSTAAPISVSYIVETPTQRGKFLIQKALALGVPKGPLCGKLHRGEDVVIDVNGASVTVKSIDCVSTSSPGVAFAIVACPTIGTIASLTQKQQFASYQQPGAVVKMSLLVHLGNAQVLKHPQYIQWVQSFGAQTQHILVNHKECPQWTVFRASATLQTQLHDLFPSNYAAPHHEVAPMESISLDFGEAIVGQPLLKYTLTPAAKQGIDRSGVMQPLNLHAIQLDAQQMLAEAKIDLNGRAVPSPNSELGQGHVTFLGTGSAIPSKYRNVTSNLIAIGSSFLLLDSGEGCFGQLFRSVGGDKAKLTHLLENLHVVWISHNHADHHLGLVRLLSERSLALPPLAIIGPTAVFYWLEDYSKIDASIVGKYIFENNTAFDIRNQHSPKDLDPFGIHMATIRGILATHYDIVQFDCIPVKHCFQSFAVVFTCLNGFVHPPFQAILFHVVESFLFRYKVAFSGDCRPSQLLVEHAKDADVLIHEATFEDGMMGEAKKKDHSTTEEAIDVGIRANAKHILLTHFSQRYPKMPHLSADALERVMTALDLMSLPFHALHVPSMMRVCQALMPMGGDVVDDDA</sequence>
<dbReference type="Gene3D" id="3.60.15.10">
    <property type="entry name" value="Ribonuclease Z/Hydroxyacylglutathione hydrolase-like"/>
    <property type="match status" value="2"/>
</dbReference>
<evidence type="ECO:0000256" key="1">
    <source>
        <dbReference type="ARBA" id="ARBA00000402"/>
    </source>
</evidence>